<organism evidence="2 3">
    <name type="scientific">Neobacillus kokaensis</name>
    <dbReference type="NCBI Taxonomy" id="2759023"/>
    <lineage>
        <taxon>Bacteria</taxon>
        <taxon>Bacillati</taxon>
        <taxon>Bacillota</taxon>
        <taxon>Bacilli</taxon>
        <taxon>Bacillales</taxon>
        <taxon>Bacillaceae</taxon>
        <taxon>Neobacillus</taxon>
    </lineage>
</organism>
<comment type="caution">
    <text evidence="2">The sequence shown here is derived from an EMBL/GenBank/DDBJ whole genome shotgun (WGS) entry which is preliminary data.</text>
</comment>
<proteinExistence type="predicted"/>
<dbReference type="Proteomes" id="UP000637074">
    <property type="component" value="Unassembled WGS sequence"/>
</dbReference>
<gene>
    <name evidence="2" type="ORF">AM1BK_15990</name>
</gene>
<keyword evidence="1" id="KW-0812">Transmembrane</keyword>
<evidence type="ECO:0000313" key="3">
    <source>
        <dbReference type="Proteomes" id="UP000637074"/>
    </source>
</evidence>
<dbReference type="Gene3D" id="1.25.10.10">
    <property type="entry name" value="Leucine-rich Repeat Variant"/>
    <property type="match status" value="1"/>
</dbReference>
<dbReference type="InterPro" id="IPR016024">
    <property type="entry name" value="ARM-type_fold"/>
</dbReference>
<reference evidence="2 3" key="1">
    <citation type="journal article" date="2022" name="Int. J. Syst. Evol. Microbiol.">
        <title>Neobacillus kokaensis sp. nov., isolated from soil.</title>
        <authorList>
            <person name="Yuki K."/>
            <person name="Matsubara H."/>
            <person name="Yamaguchi S."/>
        </authorList>
    </citation>
    <scope>NUCLEOTIDE SEQUENCE [LARGE SCALE GENOMIC DNA]</scope>
    <source>
        <strain evidence="2 3">LOB 377</strain>
    </source>
</reference>
<evidence type="ECO:0008006" key="4">
    <source>
        <dbReference type="Google" id="ProtNLM"/>
    </source>
</evidence>
<accession>A0ABQ3N1S3</accession>
<dbReference type="RefSeq" id="WP_191271522.1">
    <property type="nucleotide sequence ID" value="NZ_BNDS01000005.1"/>
</dbReference>
<keyword evidence="1" id="KW-1133">Transmembrane helix</keyword>
<feature type="transmembrane region" description="Helical" evidence="1">
    <location>
        <begin position="6"/>
        <end position="29"/>
    </location>
</feature>
<dbReference type="SUPFAM" id="SSF48371">
    <property type="entry name" value="ARM repeat"/>
    <property type="match status" value="1"/>
</dbReference>
<evidence type="ECO:0000256" key="1">
    <source>
        <dbReference type="SAM" id="Phobius"/>
    </source>
</evidence>
<keyword evidence="3" id="KW-1185">Reference proteome</keyword>
<sequence length="350" mass="41224">MIEISLAALFIVFIALLFLLVSIFFYLFVKKYFNNQTRMEIFQLKEDYQLDMFHYLQTGNGEWLNSSLNQEQLIALMELLTEYSNVLDGPVVEDRIREFADKYLTSFIKKELKKGRWSLRMNALYAIEGLYMKQLIPSVHALYKKRRTTIAEKSQIVKLLARFHDPQVPQYLKDIHEDLSNFSLLSIVSNLEEKTLDELIENFNELSKKLQYVVIDTIGKKQLTHHHMLLHRLLSEDDEELRIRSLKAYANSGLPIDTNLLAAFFESDNWQVRMMAAKVTGVERIERFKLQLIYLLSDREYIVRSEAAKSILRFRDGEGILTMVVDQTKDLFAKDMAIEWLEKERNNHSY</sequence>
<dbReference type="InterPro" id="IPR011989">
    <property type="entry name" value="ARM-like"/>
</dbReference>
<evidence type="ECO:0000313" key="2">
    <source>
        <dbReference type="EMBL" id="GHH98056.1"/>
    </source>
</evidence>
<name>A0ABQ3N1S3_9BACI</name>
<protein>
    <recommendedName>
        <fullName evidence="4">HEAT repeat domain-containing protein</fullName>
    </recommendedName>
</protein>
<dbReference type="EMBL" id="BNDS01000005">
    <property type="protein sequence ID" value="GHH98056.1"/>
    <property type="molecule type" value="Genomic_DNA"/>
</dbReference>
<keyword evidence="1" id="KW-0472">Membrane</keyword>